<dbReference type="AlphaFoldDB" id="A0AAV0CQ09"/>
<evidence type="ECO:0000313" key="2">
    <source>
        <dbReference type="Proteomes" id="UP001152523"/>
    </source>
</evidence>
<dbReference type="InterPro" id="IPR007750">
    <property type="entry name" value="DUF674"/>
</dbReference>
<dbReference type="Pfam" id="PF05056">
    <property type="entry name" value="DUF674"/>
    <property type="match status" value="1"/>
</dbReference>
<dbReference type="EMBL" id="CAMAPF010000037">
    <property type="protein sequence ID" value="CAH9081917.1"/>
    <property type="molecule type" value="Genomic_DNA"/>
</dbReference>
<reference evidence="1" key="1">
    <citation type="submission" date="2022-07" db="EMBL/GenBank/DDBJ databases">
        <authorList>
            <person name="Macas J."/>
            <person name="Novak P."/>
            <person name="Neumann P."/>
        </authorList>
    </citation>
    <scope>NUCLEOTIDE SEQUENCE</scope>
</reference>
<name>A0AAV0CQ09_9ASTE</name>
<comment type="caution">
    <text evidence="1">The sequence shown here is derived from an EMBL/GenBank/DDBJ whole genome shotgun (WGS) entry which is preliminary data.</text>
</comment>
<keyword evidence="2" id="KW-1185">Reference proteome</keyword>
<dbReference type="PANTHER" id="PTHR33103:SF27">
    <property type="entry name" value="OS04G0594700 PROTEIN"/>
    <property type="match status" value="1"/>
</dbReference>
<organism evidence="1 2">
    <name type="scientific">Cuscuta epithymum</name>
    <dbReference type="NCBI Taxonomy" id="186058"/>
    <lineage>
        <taxon>Eukaryota</taxon>
        <taxon>Viridiplantae</taxon>
        <taxon>Streptophyta</taxon>
        <taxon>Embryophyta</taxon>
        <taxon>Tracheophyta</taxon>
        <taxon>Spermatophyta</taxon>
        <taxon>Magnoliopsida</taxon>
        <taxon>eudicotyledons</taxon>
        <taxon>Gunneridae</taxon>
        <taxon>Pentapetalae</taxon>
        <taxon>asterids</taxon>
        <taxon>lamiids</taxon>
        <taxon>Solanales</taxon>
        <taxon>Convolvulaceae</taxon>
        <taxon>Cuscuteae</taxon>
        <taxon>Cuscuta</taxon>
        <taxon>Cuscuta subgen. Cuscuta</taxon>
    </lineage>
</organism>
<dbReference type="Proteomes" id="UP001152523">
    <property type="component" value="Unassembled WGS sequence"/>
</dbReference>
<evidence type="ECO:0000313" key="1">
    <source>
        <dbReference type="EMBL" id="CAH9081917.1"/>
    </source>
</evidence>
<dbReference type="PANTHER" id="PTHR33103">
    <property type="entry name" value="OS01G0153900 PROTEIN"/>
    <property type="match status" value="1"/>
</dbReference>
<protein>
    <submittedName>
        <fullName evidence="1">Uncharacterized protein</fullName>
    </submittedName>
</protein>
<gene>
    <name evidence="1" type="ORF">CEPIT_LOCUS7915</name>
</gene>
<accession>A0AAV0CQ09</accession>
<proteinExistence type="predicted"/>
<sequence>MEYNLKGNSGLGCMDDLYTSMVELDDKWFDGSAKESLKFSRVAQHHNCKNQPLLLTEECESDILINPMDSKNFVQGPSEFIISDDLDVKPMSSASSFNILKELRVPITEIEQQVLPISFKEASRFLKAALTSPSAVLTNGLGCFLQKHKT</sequence>